<proteinExistence type="predicted"/>
<protein>
    <recommendedName>
        <fullName evidence="2">FlgO domain-containing protein</fullName>
    </recommendedName>
</protein>
<dbReference type="Proteomes" id="UP000197528">
    <property type="component" value="Unassembled WGS sequence"/>
</dbReference>
<sequence>MKLLLSTLFAMGRGTFACTLLTAFTCLTSAHAQTQPGQEKTVSPYPFRYEPISLVPSTSSTGALNTASMFIAEQLERNLSPEMRSRALVVTDFVALNTLNETSQLGRLLAQNLMHEMQLRNWSVTDITFRKNILIEASGEFSLSRDVKQLKPPVQTGSIITGTYVNTTEGLILNVRMIQVISGAVVSTAQVKLPADRLISHLLDGPPRPPTMTVLNLTN</sequence>
<dbReference type="AlphaFoldDB" id="A0A254Q128"/>
<comment type="caution">
    <text evidence="3">The sequence shown here is derived from an EMBL/GenBank/DDBJ whole genome shotgun (WGS) entry which is preliminary data.</text>
</comment>
<dbReference type="Pfam" id="PF17680">
    <property type="entry name" value="FlgO"/>
    <property type="match status" value="1"/>
</dbReference>
<keyword evidence="4" id="KW-1185">Reference proteome</keyword>
<feature type="domain" description="FlgO" evidence="2">
    <location>
        <begin position="71"/>
        <end position="197"/>
    </location>
</feature>
<feature type="signal peptide" evidence="1">
    <location>
        <begin position="1"/>
        <end position="32"/>
    </location>
</feature>
<organism evidence="3 4">
    <name type="scientific">Polynucleobacter campilacus</name>
    <dbReference type="NCBI Taxonomy" id="1743163"/>
    <lineage>
        <taxon>Bacteria</taxon>
        <taxon>Pseudomonadati</taxon>
        <taxon>Pseudomonadota</taxon>
        <taxon>Betaproteobacteria</taxon>
        <taxon>Burkholderiales</taxon>
        <taxon>Burkholderiaceae</taxon>
        <taxon>Polynucleobacter</taxon>
    </lineage>
</organism>
<name>A0A254Q128_9BURK</name>
<gene>
    <name evidence="3" type="ORF">CBI31_08550</name>
</gene>
<reference evidence="3 4" key="1">
    <citation type="submission" date="2017-05" db="EMBL/GenBank/DDBJ databases">
        <title>Genome of Polynucleobacter sp. MWH-Feld-100.</title>
        <authorList>
            <person name="Hahn M.W."/>
        </authorList>
    </citation>
    <scope>NUCLEOTIDE SEQUENCE [LARGE SCALE GENOMIC DNA]</scope>
    <source>
        <strain evidence="3 4">MWH-Feld-100</strain>
    </source>
</reference>
<dbReference type="OrthoDB" id="5296088at2"/>
<keyword evidence="1" id="KW-0732">Signal</keyword>
<evidence type="ECO:0000259" key="2">
    <source>
        <dbReference type="Pfam" id="PF17680"/>
    </source>
</evidence>
<evidence type="ECO:0000313" key="4">
    <source>
        <dbReference type="Proteomes" id="UP000197528"/>
    </source>
</evidence>
<evidence type="ECO:0000256" key="1">
    <source>
        <dbReference type="SAM" id="SignalP"/>
    </source>
</evidence>
<dbReference type="RefSeq" id="WP_088525990.1">
    <property type="nucleotide sequence ID" value="NZ_NGUP01000004.1"/>
</dbReference>
<feature type="chain" id="PRO_5012784225" description="FlgO domain-containing protein" evidence="1">
    <location>
        <begin position="33"/>
        <end position="219"/>
    </location>
</feature>
<dbReference type="EMBL" id="NGUP01000004">
    <property type="protein sequence ID" value="OWS69112.1"/>
    <property type="molecule type" value="Genomic_DNA"/>
</dbReference>
<accession>A0A254Q128</accession>
<evidence type="ECO:0000313" key="3">
    <source>
        <dbReference type="EMBL" id="OWS69112.1"/>
    </source>
</evidence>
<dbReference type="InterPro" id="IPR041215">
    <property type="entry name" value="FlgO_dom"/>
</dbReference>